<reference evidence="3" key="2">
    <citation type="submission" date="2025-04" db="UniProtKB">
        <authorList>
            <consortium name="RefSeq"/>
        </authorList>
    </citation>
    <scope>IDENTIFICATION</scope>
    <source>
        <strain evidence="3">USDA-PBARC FA_bdor</strain>
        <tissue evidence="3">Whole organism</tissue>
    </source>
</reference>
<organism evidence="1">
    <name type="scientific">Fopius arisanus</name>
    <dbReference type="NCBI Taxonomy" id="64838"/>
    <lineage>
        <taxon>Eukaryota</taxon>
        <taxon>Metazoa</taxon>
        <taxon>Ecdysozoa</taxon>
        <taxon>Arthropoda</taxon>
        <taxon>Hexapoda</taxon>
        <taxon>Insecta</taxon>
        <taxon>Pterygota</taxon>
        <taxon>Neoptera</taxon>
        <taxon>Endopterygota</taxon>
        <taxon>Hymenoptera</taxon>
        <taxon>Apocrita</taxon>
        <taxon>Ichneumonoidea</taxon>
        <taxon>Braconidae</taxon>
        <taxon>Opiinae</taxon>
        <taxon>Fopius</taxon>
    </lineage>
</organism>
<dbReference type="EMBL" id="GBYB01010434">
    <property type="protein sequence ID" value="JAG80201.1"/>
    <property type="molecule type" value="Transcribed_RNA"/>
</dbReference>
<dbReference type="RefSeq" id="XP_011301194.1">
    <property type="nucleotide sequence ID" value="XM_011302892.1"/>
</dbReference>
<proteinExistence type="predicted"/>
<evidence type="ECO:0000313" key="1">
    <source>
        <dbReference type="EMBL" id="JAG80201.1"/>
    </source>
</evidence>
<dbReference type="KEGG" id="fas:105265422"/>
<dbReference type="Gene3D" id="2.40.50.140">
    <property type="entry name" value="Nucleic acid-binding proteins"/>
    <property type="match status" value="1"/>
</dbReference>
<accession>A0A9R1T1L7</accession>
<dbReference type="SUPFAM" id="SSF50249">
    <property type="entry name" value="Nucleic acid-binding proteins"/>
    <property type="match status" value="1"/>
</dbReference>
<name>A0A0C9R2P3_9HYME</name>
<evidence type="ECO:0000313" key="2">
    <source>
        <dbReference type="Proteomes" id="UP000694866"/>
    </source>
</evidence>
<accession>A0A0C9R2P3</accession>
<dbReference type="InterPro" id="IPR012340">
    <property type="entry name" value="NA-bd_OB-fold"/>
</dbReference>
<dbReference type="GeneID" id="105265422"/>
<dbReference type="Proteomes" id="UP000694866">
    <property type="component" value="Unplaced"/>
</dbReference>
<protein>
    <submittedName>
        <fullName evidence="1">Pks15 protein</fullName>
    </submittedName>
</protein>
<dbReference type="OrthoDB" id="7648950at2759"/>
<gene>
    <name evidence="1" type="primary">pks15</name>
    <name evidence="3" type="synonym">LOC105265422</name>
    <name evidence="1" type="ORF">g.52902</name>
</gene>
<reference evidence="1" key="1">
    <citation type="submission" date="2015-01" db="EMBL/GenBank/DDBJ databases">
        <title>Transcriptome Assembly of Fopius arisanus.</title>
        <authorList>
            <person name="Geib S."/>
        </authorList>
    </citation>
    <scope>NUCLEOTIDE SEQUENCE</scope>
</reference>
<keyword evidence="2" id="KW-1185">Reference proteome</keyword>
<dbReference type="AlphaFoldDB" id="A0A0C9R2P3"/>
<sequence>MPSPSVKYTTNRAIDNFNVGATLMKIIGYVDCIEGLKELPKSPSKWIYKCILNNNDGRRVRILCWGDDALKYNDVIKMYQILKITGGIIKAANPQYRRSTDTVSDKEFQFGRGSTLDVIGTFDITNGAETGRPEVISYERIEMKNVCAARGPVQITGWLKEPFRSITTVNGSSYGCGMFCTRIHRMTIHVITFIPREDLVEGIKMEVKGRVDRRGDAFIMNINSMNDITVLSEDVVLTEDELDDAVEAPPLILKREAAESAHGAAMDIEYKKLKGD</sequence>
<evidence type="ECO:0000313" key="3">
    <source>
        <dbReference type="RefSeq" id="XP_011301194.1"/>
    </source>
</evidence>